<evidence type="ECO:0000313" key="11">
    <source>
        <dbReference type="Proteomes" id="UP001596302"/>
    </source>
</evidence>
<organism evidence="10 11">
    <name type="scientific">Pseudonocardia hispaniensis</name>
    <dbReference type="NCBI Taxonomy" id="904933"/>
    <lineage>
        <taxon>Bacteria</taxon>
        <taxon>Bacillati</taxon>
        <taxon>Actinomycetota</taxon>
        <taxon>Actinomycetes</taxon>
        <taxon>Pseudonocardiales</taxon>
        <taxon>Pseudonocardiaceae</taxon>
        <taxon>Pseudonocardia</taxon>
    </lineage>
</organism>
<dbReference type="CDD" id="cd16917">
    <property type="entry name" value="HATPase_UhpB-NarQ-NarX-like"/>
    <property type="match status" value="1"/>
</dbReference>
<protein>
    <recommendedName>
        <fullName evidence="2">histidine kinase</fullName>
        <ecNumber evidence="2">2.7.13.3</ecNumber>
    </recommendedName>
</protein>
<dbReference type="RefSeq" id="WP_379585397.1">
    <property type="nucleotide sequence ID" value="NZ_JBHSQW010000031.1"/>
</dbReference>
<keyword evidence="3" id="KW-0597">Phosphoprotein</keyword>
<reference evidence="11" key="1">
    <citation type="journal article" date="2019" name="Int. J. Syst. Evol. Microbiol.">
        <title>The Global Catalogue of Microorganisms (GCM) 10K type strain sequencing project: providing services to taxonomists for standard genome sequencing and annotation.</title>
        <authorList>
            <consortium name="The Broad Institute Genomics Platform"/>
            <consortium name="The Broad Institute Genome Sequencing Center for Infectious Disease"/>
            <person name="Wu L."/>
            <person name="Ma J."/>
        </authorList>
    </citation>
    <scope>NUCLEOTIDE SEQUENCE [LARGE SCALE GENOMIC DNA]</scope>
    <source>
        <strain evidence="11">CCM 8391</strain>
    </source>
</reference>
<dbReference type="SMART" id="SM00387">
    <property type="entry name" value="HATPase_c"/>
    <property type="match status" value="1"/>
</dbReference>
<keyword evidence="5" id="KW-0547">Nucleotide-binding</keyword>
<gene>
    <name evidence="10" type="ORF">ACFQE5_14270</name>
</gene>
<evidence type="ECO:0000259" key="9">
    <source>
        <dbReference type="SMART" id="SM00387"/>
    </source>
</evidence>
<feature type="domain" description="Histidine kinase/HSP90-like ATPase" evidence="9">
    <location>
        <begin position="388"/>
        <end position="479"/>
    </location>
</feature>
<dbReference type="SUPFAM" id="SSF55874">
    <property type="entry name" value="ATPase domain of HSP90 chaperone/DNA topoisomerase II/histidine kinase"/>
    <property type="match status" value="1"/>
</dbReference>
<dbReference type="GO" id="GO:0016301">
    <property type="term" value="F:kinase activity"/>
    <property type="evidence" value="ECO:0007669"/>
    <property type="project" value="UniProtKB-KW"/>
</dbReference>
<evidence type="ECO:0000256" key="2">
    <source>
        <dbReference type="ARBA" id="ARBA00012438"/>
    </source>
</evidence>
<dbReference type="InterPro" id="IPR036890">
    <property type="entry name" value="HATPase_C_sf"/>
</dbReference>
<dbReference type="Proteomes" id="UP001596302">
    <property type="component" value="Unassembled WGS sequence"/>
</dbReference>
<dbReference type="Pfam" id="PF02518">
    <property type="entry name" value="HATPase_c"/>
    <property type="match status" value="1"/>
</dbReference>
<dbReference type="InterPro" id="IPR003594">
    <property type="entry name" value="HATPase_dom"/>
</dbReference>
<accession>A0ABW1J3S2</accession>
<name>A0ABW1J3S2_9PSEU</name>
<keyword evidence="8" id="KW-0902">Two-component regulatory system</keyword>
<dbReference type="PANTHER" id="PTHR24421:SF10">
    <property type="entry name" value="NITRATE_NITRITE SENSOR PROTEIN NARQ"/>
    <property type="match status" value="1"/>
</dbReference>
<evidence type="ECO:0000313" key="10">
    <source>
        <dbReference type="EMBL" id="MFC5995376.1"/>
    </source>
</evidence>
<dbReference type="EMBL" id="JBHSQW010000031">
    <property type="protein sequence ID" value="MFC5995376.1"/>
    <property type="molecule type" value="Genomic_DNA"/>
</dbReference>
<dbReference type="InterPro" id="IPR029016">
    <property type="entry name" value="GAF-like_dom_sf"/>
</dbReference>
<comment type="caution">
    <text evidence="10">The sequence shown here is derived from an EMBL/GenBank/DDBJ whole genome shotgun (WGS) entry which is preliminary data.</text>
</comment>
<dbReference type="Gene3D" id="3.30.450.40">
    <property type="match status" value="1"/>
</dbReference>
<evidence type="ECO:0000256" key="1">
    <source>
        <dbReference type="ARBA" id="ARBA00000085"/>
    </source>
</evidence>
<dbReference type="PANTHER" id="PTHR24421">
    <property type="entry name" value="NITRATE/NITRITE SENSOR PROTEIN NARX-RELATED"/>
    <property type="match status" value="1"/>
</dbReference>
<dbReference type="SUPFAM" id="SSF55781">
    <property type="entry name" value="GAF domain-like"/>
    <property type="match status" value="1"/>
</dbReference>
<evidence type="ECO:0000256" key="3">
    <source>
        <dbReference type="ARBA" id="ARBA00022553"/>
    </source>
</evidence>
<dbReference type="InterPro" id="IPR011712">
    <property type="entry name" value="Sig_transdc_His_kin_sub3_dim/P"/>
</dbReference>
<comment type="catalytic activity">
    <reaction evidence="1">
        <text>ATP + protein L-histidine = ADP + protein N-phospho-L-histidine.</text>
        <dbReference type="EC" id="2.7.13.3"/>
    </reaction>
</comment>
<dbReference type="Gene3D" id="3.30.565.10">
    <property type="entry name" value="Histidine kinase-like ATPase, C-terminal domain"/>
    <property type="match status" value="1"/>
</dbReference>
<evidence type="ECO:0000256" key="8">
    <source>
        <dbReference type="ARBA" id="ARBA00023012"/>
    </source>
</evidence>
<evidence type="ECO:0000256" key="4">
    <source>
        <dbReference type="ARBA" id="ARBA00022679"/>
    </source>
</evidence>
<keyword evidence="7" id="KW-0067">ATP-binding</keyword>
<evidence type="ECO:0000256" key="6">
    <source>
        <dbReference type="ARBA" id="ARBA00022777"/>
    </source>
</evidence>
<sequence length="497" mass="53804">MAINGSLGSGEVIDNAVESLLAATGLSSGVVYWFDRTQELLIGRGAKGFRNGLRPGIDVHGKTSGSLPSRAFRASEPLLFNADDPRTGYASVTEDERRCIVPEEIRTAAFVKIGSGAAAHGVLALCAHGFRWKIDADWVELLSMVAGQLETALERAKSHEAVSERADEIANLYEIGRRLDGFDGGAALSGALEFACHSFGFTRCTVDGLEFGATDWVDALPVGHRLAVPLAVGNYRMGQLVIDCGKQPGAREWRLGRAIAELVSIAAWRHHHYRKSKQAGAAEVQGRLAREIHDGIAQRFYVIQLNLTAAADSVDEPENHQHYLDQAMRNSQLGLEESRQWVRSLRQPQGSHRRLGEDLAVLADEFVANFGIPCELSVLGPEGVLDESTHQAVMRGVQELLHNVGKHADAANVHVGARFGAGHLEVTVVDDGRGIEDTRNGGFGLLGIRERMTEVGARLFISGRRGRGTTAALRVPLLDPMGLPLVPSTTTTWPTER</sequence>
<proteinExistence type="predicted"/>
<dbReference type="InterPro" id="IPR050482">
    <property type="entry name" value="Sensor_HK_TwoCompSys"/>
</dbReference>
<keyword evidence="4" id="KW-0808">Transferase</keyword>
<evidence type="ECO:0000256" key="5">
    <source>
        <dbReference type="ARBA" id="ARBA00022741"/>
    </source>
</evidence>
<keyword evidence="6 10" id="KW-0418">Kinase</keyword>
<dbReference type="Pfam" id="PF07730">
    <property type="entry name" value="HisKA_3"/>
    <property type="match status" value="1"/>
</dbReference>
<keyword evidence="11" id="KW-1185">Reference proteome</keyword>
<evidence type="ECO:0000256" key="7">
    <source>
        <dbReference type="ARBA" id="ARBA00022840"/>
    </source>
</evidence>
<dbReference type="Gene3D" id="1.20.5.1930">
    <property type="match status" value="1"/>
</dbReference>
<dbReference type="EC" id="2.7.13.3" evidence="2"/>